<dbReference type="AlphaFoldDB" id="A0A317CSI6"/>
<dbReference type="EMBL" id="QGKR01000303">
    <property type="protein sequence ID" value="PWR05511.1"/>
    <property type="molecule type" value="Genomic_DNA"/>
</dbReference>
<feature type="transmembrane region" description="Helical" evidence="1">
    <location>
        <begin position="47"/>
        <end position="66"/>
    </location>
</feature>
<gene>
    <name evidence="2" type="ORF">DKT68_26330</name>
</gene>
<organism evidence="2 3">
    <name type="scientific">Micromonospora acroterricola</name>
    <dbReference type="NCBI Taxonomy" id="2202421"/>
    <lineage>
        <taxon>Bacteria</taxon>
        <taxon>Bacillati</taxon>
        <taxon>Actinomycetota</taxon>
        <taxon>Actinomycetes</taxon>
        <taxon>Micromonosporales</taxon>
        <taxon>Micromonosporaceae</taxon>
        <taxon>Micromonospora</taxon>
    </lineage>
</organism>
<dbReference type="PANTHER" id="PTHR36840:SF1">
    <property type="entry name" value="BLL5714 PROTEIN"/>
    <property type="match status" value="1"/>
</dbReference>
<keyword evidence="1" id="KW-0472">Membrane</keyword>
<sequence length="399" mass="42554">MSRVLRSRPVLVEEAHRATTFEIFFDLVLVFALTRLIGFMAESLRPLTLYQGLLLLLWFWYAWSCYTWLGNGVRADVGVVRTGMIAAMGAIFVAALVIPEAWQHEGAALSPPLTLAVAYTVVRGLHLALMFYASAGNRQYRRQTLRFAMSTALAWAPLLVGAVLGGTGQTLLWTVAFVVDYGGGRIATAASFGEVRSGAHFAERHGLVLIIVLGESLLSAGAGIGMTVINLPVLVAAALGFAATVCLWWLYFVGVAPAAARALTAASRHTRQRQRLASDAYTLAHLPLVAGALYLALGIHLVLARVTEQAESGHASGEPLGWMATIVLYGGAALYLAGRFLFLRLTVRTSPGQLAAIGVTLLLVPVAGIVPALAAMGLLTAFLATLALYERLTLTARVD</sequence>
<comment type="caution">
    <text evidence="2">The sequence shown here is derived from an EMBL/GenBank/DDBJ whole genome shotgun (WGS) entry which is preliminary data.</text>
</comment>
<keyword evidence="1" id="KW-0812">Transmembrane</keyword>
<keyword evidence="3" id="KW-1185">Reference proteome</keyword>
<evidence type="ECO:0000313" key="2">
    <source>
        <dbReference type="EMBL" id="PWR05511.1"/>
    </source>
</evidence>
<feature type="transmembrane region" description="Helical" evidence="1">
    <location>
        <begin position="145"/>
        <end position="165"/>
    </location>
</feature>
<dbReference type="PANTHER" id="PTHR36840">
    <property type="entry name" value="BLL5714 PROTEIN"/>
    <property type="match status" value="1"/>
</dbReference>
<dbReference type="OrthoDB" id="7698234at2"/>
<feature type="transmembrane region" description="Helical" evidence="1">
    <location>
        <begin position="78"/>
        <end position="98"/>
    </location>
</feature>
<dbReference type="InterPro" id="IPR010640">
    <property type="entry name" value="Low_temperature_requirement_A"/>
</dbReference>
<feature type="transmembrane region" description="Helical" evidence="1">
    <location>
        <begin position="354"/>
        <end position="384"/>
    </location>
</feature>
<feature type="transmembrane region" description="Helical" evidence="1">
    <location>
        <begin position="113"/>
        <end position="133"/>
    </location>
</feature>
<dbReference type="Proteomes" id="UP000245410">
    <property type="component" value="Unassembled WGS sequence"/>
</dbReference>
<dbReference type="RefSeq" id="WP_109820067.1">
    <property type="nucleotide sequence ID" value="NZ_QGKR01000303.1"/>
</dbReference>
<feature type="transmembrane region" description="Helical" evidence="1">
    <location>
        <begin position="235"/>
        <end position="259"/>
    </location>
</feature>
<feature type="transmembrane region" description="Helical" evidence="1">
    <location>
        <begin position="171"/>
        <end position="195"/>
    </location>
</feature>
<accession>A0A317CSI6</accession>
<feature type="transmembrane region" description="Helical" evidence="1">
    <location>
        <begin position="322"/>
        <end position="342"/>
    </location>
</feature>
<evidence type="ECO:0000256" key="1">
    <source>
        <dbReference type="SAM" id="Phobius"/>
    </source>
</evidence>
<dbReference type="Pfam" id="PF06772">
    <property type="entry name" value="LtrA"/>
    <property type="match status" value="1"/>
</dbReference>
<feature type="transmembrane region" description="Helical" evidence="1">
    <location>
        <begin position="21"/>
        <end position="41"/>
    </location>
</feature>
<reference evidence="2 3" key="1">
    <citation type="submission" date="2018-05" db="EMBL/GenBank/DDBJ databases">
        <title>Micromonospora atacamensis sp. nov., a novel actinobacteria isolated from high altitude Atacama Desert soil.</title>
        <authorList>
            <person name="Carro L."/>
            <person name="Golinska P."/>
            <person name="Klenk H.-P."/>
            <person name="Goodfellow M."/>
        </authorList>
    </citation>
    <scope>NUCLEOTIDE SEQUENCE [LARGE SCALE GENOMIC DNA]</scope>
    <source>
        <strain evidence="2 3">5R2A7</strain>
    </source>
</reference>
<proteinExistence type="predicted"/>
<keyword evidence="1" id="KW-1133">Transmembrane helix</keyword>
<protein>
    <submittedName>
        <fullName evidence="2">Low temperature requirement protein A</fullName>
    </submittedName>
</protein>
<feature type="transmembrane region" description="Helical" evidence="1">
    <location>
        <begin position="280"/>
        <end position="302"/>
    </location>
</feature>
<feature type="transmembrane region" description="Helical" evidence="1">
    <location>
        <begin position="207"/>
        <end position="229"/>
    </location>
</feature>
<name>A0A317CSI6_9ACTN</name>
<evidence type="ECO:0000313" key="3">
    <source>
        <dbReference type="Proteomes" id="UP000245410"/>
    </source>
</evidence>